<keyword evidence="9 10" id="KW-0131">Cell cycle</keyword>
<evidence type="ECO:0000259" key="13">
    <source>
        <dbReference type="Pfam" id="PF18075"/>
    </source>
</evidence>
<feature type="transmembrane region" description="Helical" evidence="11">
    <location>
        <begin position="23"/>
        <end position="46"/>
    </location>
</feature>
<comment type="caution">
    <text evidence="14">The sequence shown here is derived from an EMBL/GenBank/DDBJ whole genome shotgun (WGS) entry which is preliminary data.</text>
</comment>
<comment type="subcellular location">
    <subcellularLocation>
        <location evidence="1">Cell membrane</location>
        <topology evidence="1">Multi-pass membrane protein</topology>
    </subcellularLocation>
</comment>
<dbReference type="InterPro" id="IPR004513">
    <property type="entry name" value="FtsX"/>
</dbReference>
<dbReference type="NCBIfam" id="NF038347">
    <property type="entry name" value="FtsX_Gpos"/>
    <property type="match status" value="1"/>
</dbReference>
<dbReference type="Pfam" id="PF18075">
    <property type="entry name" value="FtsX_ECD"/>
    <property type="match status" value="1"/>
</dbReference>
<comment type="function">
    <text evidence="10">Part of the ABC transporter FtsEX involved in asymmetric cellular division facilitating the initiation of sporulation.</text>
</comment>
<evidence type="ECO:0000256" key="5">
    <source>
        <dbReference type="ARBA" id="ARBA00022618"/>
    </source>
</evidence>
<dbReference type="PIRSF" id="PIRSF003097">
    <property type="entry name" value="FtsX"/>
    <property type="match status" value="1"/>
</dbReference>
<sequence>MARINTFNYSVKQGVKNIHRNRLFSLASIGTITACLFLFGIFYFILANFQHIVKDAESSFGVTVFFDEGITEGEVQAIGDKIRARSEVKEVVYTSAEEAWDTFKDNYYQSYDELLKSFGDDNPLADSASYGVYLKDISKQKKFVTYVEGLKGVRKVESIESAAKVMESANSFIAYVSGAIIIILLAVSIFLINTTVMMGIAVRKEEIYIMRLVGATDFFIRAPFIVEGALIGLIGAVIPLGILYLVYDRVISLIMQKYAILASKIHFLEVGDIFGGLIPIALLLGLGIGLAGSYLTVRKHLRV</sequence>
<protein>
    <recommendedName>
        <fullName evidence="3 10">Cell division protein FtsX</fullName>
    </recommendedName>
</protein>
<dbReference type="InterPro" id="IPR058204">
    <property type="entry name" value="FtsX_firmicutes-type"/>
</dbReference>
<evidence type="ECO:0000256" key="3">
    <source>
        <dbReference type="ARBA" id="ARBA00021907"/>
    </source>
</evidence>
<feature type="transmembrane region" description="Helical" evidence="11">
    <location>
        <begin position="172"/>
        <end position="202"/>
    </location>
</feature>
<dbReference type="EMBL" id="VUMT01000029">
    <property type="protein sequence ID" value="MSS64794.1"/>
    <property type="molecule type" value="Genomic_DNA"/>
</dbReference>
<evidence type="ECO:0000313" key="15">
    <source>
        <dbReference type="Proteomes" id="UP000482209"/>
    </source>
</evidence>
<reference evidence="14 15" key="1">
    <citation type="submission" date="2019-08" db="EMBL/GenBank/DDBJ databases">
        <title>In-depth cultivation of the pig gut microbiome towards novel bacterial diversity and tailored functional studies.</title>
        <authorList>
            <person name="Wylensek D."/>
            <person name="Hitch T.C.A."/>
            <person name="Clavel T."/>
        </authorList>
    </citation>
    <scope>NUCLEOTIDE SEQUENCE [LARGE SCALE GENOMIC DNA]</scope>
    <source>
        <strain evidence="14 15">WCA-693-APC-MOT-I</strain>
    </source>
</reference>
<keyword evidence="15" id="KW-1185">Reference proteome</keyword>
<dbReference type="AlphaFoldDB" id="A0A6L5Y1K4"/>
<dbReference type="Gene3D" id="3.30.70.3040">
    <property type="match status" value="1"/>
</dbReference>
<keyword evidence="7 11" id="KW-1133">Transmembrane helix</keyword>
<name>A0A6L5Y1K4_9FIRM</name>
<evidence type="ECO:0000256" key="7">
    <source>
        <dbReference type="ARBA" id="ARBA00022989"/>
    </source>
</evidence>
<evidence type="ECO:0000259" key="12">
    <source>
        <dbReference type="Pfam" id="PF02687"/>
    </source>
</evidence>
<dbReference type="InterPro" id="IPR003838">
    <property type="entry name" value="ABC3_permease_C"/>
</dbReference>
<dbReference type="PANTHER" id="PTHR47755">
    <property type="entry name" value="CELL DIVISION PROTEIN FTSX"/>
    <property type="match status" value="1"/>
</dbReference>
<feature type="domain" description="FtsX extracellular" evidence="13">
    <location>
        <begin position="62"/>
        <end position="156"/>
    </location>
</feature>
<evidence type="ECO:0000313" key="14">
    <source>
        <dbReference type="EMBL" id="MSS64794.1"/>
    </source>
</evidence>
<dbReference type="InterPro" id="IPR040690">
    <property type="entry name" value="FtsX_ECD"/>
</dbReference>
<keyword evidence="6 11" id="KW-0812">Transmembrane</keyword>
<accession>A0A6L5Y1K4</accession>
<evidence type="ECO:0000256" key="2">
    <source>
        <dbReference type="ARBA" id="ARBA00007379"/>
    </source>
</evidence>
<dbReference type="PROSITE" id="PS51257">
    <property type="entry name" value="PROKAR_LIPOPROTEIN"/>
    <property type="match status" value="1"/>
</dbReference>
<feature type="transmembrane region" description="Helical" evidence="11">
    <location>
        <begin position="223"/>
        <end position="247"/>
    </location>
</feature>
<evidence type="ECO:0000256" key="4">
    <source>
        <dbReference type="ARBA" id="ARBA00022475"/>
    </source>
</evidence>
<dbReference type="Proteomes" id="UP000482209">
    <property type="component" value="Unassembled WGS sequence"/>
</dbReference>
<evidence type="ECO:0000256" key="1">
    <source>
        <dbReference type="ARBA" id="ARBA00004651"/>
    </source>
</evidence>
<evidence type="ECO:0000256" key="10">
    <source>
        <dbReference type="PIRNR" id="PIRNR003097"/>
    </source>
</evidence>
<proteinExistence type="inferred from homology"/>
<evidence type="ECO:0000256" key="8">
    <source>
        <dbReference type="ARBA" id="ARBA00023136"/>
    </source>
</evidence>
<comment type="similarity">
    <text evidence="2 10">Belongs to the ABC-4 integral membrane protein family. FtsX subfamily.</text>
</comment>
<keyword evidence="4 10" id="KW-1003">Cell membrane</keyword>
<dbReference type="GO" id="GO:0051301">
    <property type="term" value="P:cell division"/>
    <property type="evidence" value="ECO:0007669"/>
    <property type="project" value="UniProtKB-KW"/>
</dbReference>
<gene>
    <name evidence="14" type="ORF">FYJ58_13065</name>
</gene>
<feature type="transmembrane region" description="Helical" evidence="11">
    <location>
        <begin position="273"/>
        <end position="297"/>
    </location>
</feature>
<feature type="domain" description="ABC3 transporter permease C-terminal" evidence="12">
    <location>
        <begin position="179"/>
        <end position="299"/>
    </location>
</feature>
<keyword evidence="8 10" id="KW-0472">Membrane</keyword>
<dbReference type="PANTHER" id="PTHR47755:SF1">
    <property type="entry name" value="CELL DIVISION PROTEIN FTSX"/>
    <property type="match status" value="1"/>
</dbReference>
<evidence type="ECO:0000256" key="9">
    <source>
        <dbReference type="ARBA" id="ARBA00023306"/>
    </source>
</evidence>
<organism evidence="14 15">
    <name type="scientific">Velocimicrobium porci</name>
    <dbReference type="NCBI Taxonomy" id="2606634"/>
    <lineage>
        <taxon>Bacteria</taxon>
        <taxon>Bacillati</taxon>
        <taxon>Bacillota</taxon>
        <taxon>Clostridia</taxon>
        <taxon>Lachnospirales</taxon>
        <taxon>Lachnospiraceae</taxon>
        <taxon>Velocimicrobium</taxon>
    </lineage>
</organism>
<keyword evidence="5 10" id="KW-0132">Cell division</keyword>
<dbReference type="GO" id="GO:0005886">
    <property type="term" value="C:plasma membrane"/>
    <property type="evidence" value="ECO:0007669"/>
    <property type="project" value="UniProtKB-SubCell"/>
</dbReference>
<evidence type="ECO:0000256" key="6">
    <source>
        <dbReference type="ARBA" id="ARBA00022692"/>
    </source>
</evidence>
<dbReference type="Pfam" id="PF02687">
    <property type="entry name" value="FtsX"/>
    <property type="match status" value="1"/>
</dbReference>
<dbReference type="RefSeq" id="WP_154520178.1">
    <property type="nucleotide sequence ID" value="NZ_VUMT01000029.1"/>
</dbReference>
<evidence type="ECO:0000256" key="11">
    <source>
        <dbReference type="SAM" id="Phobius"/>
    </source>
</evidence>